<dbReference type="GO" id="GO:0003712">
    <property type="term" value="F:transcription coregulator activity"/>
    <property type="evidence" value="ECO:0007669"/>
    <property type="project" value="InterPro"/>
</dbReference>
<evidence type="ECO:0000256" key="8">
    <source>
        <dbReference type="ARBA" id="ARBA00031256"/>
    </source>
</evidence>
<evidence type="ECO:0000256" key="4">
    <source>
        <dbReference type="ARBA" id="ARBA00023015"/>
    </source>
</evidence>
<dbReference type="HOGENOM" id="CLU_306283_0_0_1"/>
<dbReference type="EMBL" id="JH795875">
    <property type="protein sequence ID" value="EJT97818.1"/>
    <property type="molecule type" value="Genomic_DNA"/>
</dbReference>
<dbReference type="AlphaFoldDB" id="M5FQL4"/>
<keyword evidence="5 9" id="KW-0010">Activator</keyword>
<evidence type="ECO:0000313" key="11">
    <source>
        <dbReference type="EMBL" id="EJT97818.1"/>
    </source>
</evidence>
<evidence type="ECO:0000256" key="10">
    <source>
        <dbReference type="SAM" id="MobiDB-lite"/>
    </source>
</evidence>
<evidence type="ECO:0000256" key="7">
    <source>
        <dbReference type="ARBA" id="ARBA00023242"/>
    </source>
</evidence>
<dbReference type="PANTHER" id="PTHR35784">
    <property type="entry name" value="MEDIATOR OF RNA POLYMERASE II TRANSCRIPTION SUBUNIT 5"/>
    <property type="match status" value="1"/>
</dbReference>
<dbReference type="PANTHER" id="PTHR35784:SF1">
    <property type="entry name" value="MEDIATOR OF RNA POLYMERASE II TRANSCRIPTION SUBUNIT 5"/>
    <property type="match status" value="1"/>
</dbReference>
<evidence type="ECO:0000256" key="1">
    <source>
        <dbReference type="ARBA" id="ARBA00004123"/>
    </source>
</evidence>
<keyword evidence="6 9" id="KW-0804">Transcription</keyword>
<dbReference type="GO" id="GO:0006357">
    <property type="term" value="P:regulation of transcription by RNA polymerase II"/>
    <property type="evidence" value="ECO:0007669"/>
    <property type="project" value="InterPro"/>
</dbReference>
<keyword evidence="7 9" id="KW-0539">Nucleus</keyword>
<evidence type="ECO:0000256" key="9">
    <source>
        <dbReference type="RuleBase" id="RU364142"/>
    </source>
</evidence>
<proteinExistence type="inferred from homology"/>
<comment type="subcellular location">
    <subcellularLocation>
        <location evidence="1 9">Nucleus</location>
    </subcellularLocation>
</comment>
<keyword evidence="12" id="KW-1185">Reference proteome</keyword>
<gene>
    <name evidence="9" type="primary">MED5</name>
    <name evidence="11" type="ORF">DACRYDRAFT_111335</name>
</gene>
<name>M5FQL4_DACPD</name>
<comment type="subunit">
    <text evidence="9">Component of the Mediator complex.</text>
</comment>
<evidence type="ECO:0000256" key="5">
    <source>
        <dbReference type="ARBA" id="ARBA00023159"/>
    </source>
</evidence>
<evidence type="ECO:0000313" key="12">
    <source>
        <dbReference type="Proteomes" id="UP000030653"/>
    </source>
</evidence>
<comment type="similarity">
    <text evidence="2 9">Belongs to the Mediator complex subunit 5 family.</text>
</comment>
<dbReference type="OMA" id="LWRAFIV"/>
<evidence type="ECO:0000256" key="2">
    <source>
        <dbReference type="ARBA" id="ARBA00008782"/>
    </source>
</evidence>
<feature type="compositionally biased region" description="Gly residues" evidence="10">
    <location>
        <begin position="753"/>
        <end position="763"/>
    </location>
</feature>
<accession>M5FQL4</accession>
<dbReference type="OrthoDB" id="5549158at2759"/>
<dbReference type="Proteomes" id="UP000030653">
    <property type="component" value="Unassembled WGS sequence"/>
</dbReference>
<dbReference type="InterPro" id="IPR014801">
    <property type="entry name" value="Mediator_Med5_fun"/>
</dbReference>
<evidence type="ECO:0000256" key="3">
    <source>
        <dbReference type="ARBA" id="ARBA00020628"/>
    </source>
</evidence>
<sequence length="972" mass="104481">MSAADVTRAAFASGLSPLTWGRLVRSATGGAPYHGALYGPEICSTLLDLVAQYPSSPLLQSYLCLSLGLPPTTELSPHTPAPPALPTAPLVPLYVYLSSVLASVGRFPSPIPVQLAEPLCRLALLTHTTYNSPLLPPAASPLPLIPQFVILLSSLSHSSLSAPPTAAPELLLHTLSLLQAQHQIPLLTPSEKQAILHSIDASQTFQDVFTIAYKGLVRVRELIRIMDLGEGGMWGPMTGVGVGVEPVVVDREGEEPSLPLMSLVLASLVENRTTPFGASSHLSSRSQLLPPSPSSQLYPSLLQASISLIVLHPYPPSVKEGHPSESAYCQAVIWRSFILSRLPALLCPLPESTTVTATTTTNAGEPTTEAGPFEQALTALFTDWKSQLDQCNPPPPVPGVGAGSGAFGSDGVDEEARPPSFRIDLLRSLTSHSLLPPASAALICPSYTSADPPLSIEAAENMLTPQEYIEDRLSSASEDALAFLTRMEGDWAAHPLLASWFRDRLASASESGSLDQLAAACRLLCAHRLALDLLSLWIPVQELVDLASSFLDTFDLETVDDPQSALSLYGEIVLFCQYTSSKYHLPPPSPSPAWRTQLTPSLPRLNTDESALLSKWVKALFSPNEGIDDPMLRSTDPALLLRLTTTVFHQALVARSFDLLDSETLQNGIGYFLSSLLSWTLVGVINYLTAEVERQAPYSSLHWDVLQTLVMSESCPRVVLVVTGGAVLRLLGNGRLRALDPQGAGVGERATDGGPGGAGGPGEGLGGLREVVGRLLCLDQDRDPFTDRRHTHTLPSWSDNCQTAIREAFTSAHLNRATTLDVDAYLSVLRPPEFVHILWDACVSGASMGAMDGCRIVSSFLLSGLRSPASPPLLPYFLLVFVPTLLVDLDRQTPPQSTTLDTLVTIITSACHLSFQLERSFLKLADGALLSLELRSRLQPRVWLNALLDRLETAQGPASRLLAKRLHLVLND</sequence>
<keyword evidence="4 9" id="KW-0805">Transcription regulation</keyword>
<evidence type="ECO:0000256" key="6">
    <source>
        <dbReference type="ARBA" id="ARBA00023163"/>
    </source>
</evidence>
<reference evidence="11 12" key="1">
    <citation type="journal article" date="2012" name="Science">
        <title>The Paleozoic origin of enzymatic lignin decomposition reconstructed from 31 fungal genomes.</title>
        <authorList>
            <person name="Floudas D."/>
            <person name="Binder M."/>
            <person name="Riley R."/>
            <person name="Barry K."/>
            <person name="Blanchette R.A."/>
            <person name="Henrissat B."/>
            <person name="Martinez A.T."/>
            <person name="Otillar R."/>
            <person name="Spatafora J.W."/>
            <person name="Yadav J.S."/>
            <person name="Aerts A."/>
            <person name="Benoit I."/>
            <person name="Boyd A."/>
            <person name="Carlson A."/>
            <person name="Copeland A."/>
            <person name="Coutinho P.M."/>
            <person name="de Vries R.P."/>
            <person name="Ferreira P."/>
            <person name="Findley K."/>
            <person name="Foster B."/>
            <person name="Gaskell J."/>
            <person name="Glotzer D."/>
            <person name="Gorecki P."/>
            <person name="Heitman J."/>
            <person name="Hesse C."/>
            <person name="Hori C."/>
            <person name="Igarashi K."/>
            <person name="Jurgens J.A."/>
            <person name="Kallen N."/>
            <person name="Kersten P."/>
            <person name="Kohler A."/>
            <person name="Kuees U."/>
            <person name="Kumar T.K.A."/>
            <person name="Kuo A."/>
            <person name="LaButti K."/>
            <person name="Larrondo L.F."/>
            <person name="Lindquist E."/>
            <person name="Ling A."/>
            <person name="Lombard V."/>
            <person name="Lucas S."/>
            <person name="Lundell T."/>
            <person name="Martin R."/>
            <person name="McLaughlin D.J."/>
            <person name="Morgenstern I."/>
            <person name="Morin E."/>
            <person name="Murat C."/>
            <person name="Nagy L.G."/>
            <person name="Nolan M."/>
            <person name="Ohm R.A."/>
            <person name="Patyshakuliyeva A."/>
            <person name="Rokas A."/>
            <person name="Ruiz-Duenas F.J."/>
            <person name="Sabat G."/>
            <person name="Salamov A."/>
            <person name="Samejima M."/>
            <person name="Schmutz J."/>
            <person name="Slot J.C."/>
            <person name="St John F."/>
            <person name="Stenlid J."/>
            <person name="Sun H."/>
            <person name="Sun S."/>
            <person name="Syed K."/>
            <person name="Tsang A."/>
            <person name="Wiebenga A."/>
            <person name="Young D."/>
            <person name="Pisabarro A."/>
            <person name="Eastwood D.C."/>
            <person name="Martin F."/>
            <person name="Cullen D."/>
            <person name="Grigoriev I.V."/>
            <person name="Hibbett D.S."/>
        </authorList>
    </citation>
    <scope>NUCLEOTIDE SEQUENCE [LARGE SCALE GENOMIC DNA]</scope>
    <source>
        <strain evidence="11 12">DJM-731 SS1</strain>
    </source>
</reference>
<feature type="region of interest" description="Disordered" evidence="10">
    <location>
        <begin position="742"/>
        <end position="763"/>
    </location>
</feature>
<dbReference type="GO" id="GO:0016592">
    <property type="term" value="C:mediator complex"/>
    <property type="evidence" value="ECO:0007669"/>
    <property type="project" value="InterPro"/>
</dbReference>
<dbReference type="Pfam" id="PF08689">
    <property type="entry name" value="Med5"/>
    <property type="match status" value="1"/>
</dbReference>
<comment type="function">
    <text evidence="9">Component of the Mediator complex, a coactivator involved in the regulated transcription of nearly all RNA polymerase II-dependent genes. Mediator functions as a bridge to convey information from gene-specific regulatory proteins to the basal RNA polymerase II transcription machinery. Mediator is recruited to promoters by direct interactions with regulatory proteins and serves as a scaffold for the assembly of a functional preinitiation complex with RNA polymerase II and the general transcription factors.</text>
</comment>
<organism evidence="11 12">
    <name type="scientific">Dacryopinax primogenitus (strain DJM 731)</name>
    <name type="common">Brown rot fungus</name>
    <dbReference type="NCBI Taxonomy" id="1858805"/>
    <lineage>
        <taxon>Eukaryota</taxon>
        <taxon>Fungi</taxon>
        <taxon>Dikarya</taxon>
        <taxon>Basidiomycota</taxon>
        <taxon>Agaricomycotina</taxon>
        <taxon>Dacrymycetes</taxon>
        <taxon>Dacrymycetales</taxon>
        <taxon>Dacrymycetaceae</taxon>
        <taxon>Dacryopinax</taxon>
    </lineage>
</organism>
<protein>
    <recommendedName>
        <fullName evidence="3 9">Mediator of RNA polymerase II transcription subunit 5</fullName>
    </recommendedName>
    <alternativeName>
        <fullName evidence="8 9">Mediator complex subunit 5</fullName>
    </alternativeName>
</protein>
<dbReference type="STRING" id="1858805.M5FQL4"/>